<sequence length="509" mass="57764">MMAAFLNQLGRPEEPVLRRKGFTLGADLKFGATGLDERLSSAQLLELYFPDRLEPGWKRQAAKQEASKSFDSKPFVHGHLRWYGIPFKATGTQLWDLVDLLRESALANKCDEVHPTVLKLEQSMRKDYAKIRSAWLIKVSDWEAEQQRQQDKERRRKDEAWNNCKTPGARAAHDLDRFMEHYFLTNGEPDPSKTTEAIALHGFSDRATLHERAGRIPGLETVSGGVGYHNRVLCIGWNRSDVFALARSIDAQAREAERKEVDKEVESKWQDAMKDHQALVKATKKDGGPKTVLLSPEPANLQKSKGSYVIQCDQVRDEWDSRHLFTLDISRAGAPRIPKILAGALQLSWFEGTMLVSLEENRGFLDDFVSQADDEDKYDDDDDDDDDEDDDEDDDKEEEEVGSSKKRKAPTTKPRGRPKKQKLSGQRFAIAMRGRDTGTGEIQTGPYLGYLEFTDKFFTHFKGKVDLPAVSGDVEFEGFKVSAVANQRAEPWENFSPAAYEYANKARWL</sequence>
<dbReference type="EMBL" id="MU839840">
    <property type="protein sequence ID" value="KAK1752203.1"/>
    <property type="molecule type" value="Genomic_DNA"/>
</dbReference>
<gene>
    <name evidence="2" type="ORF">QBC47DRAFT_390000</name>
</gene>
<dbReference type="AlphaFoldDB" id="A0AAJ0F6C2"/>
<proteinExistence type="predicted"/>
<comment type="caution">
    <text evidence="2">The sequence shown here is derived from an EMBL/GenBank/DDBJ whole genome shotgun (WGS) entry which is preliminary data.</text>
</comment>
<evidence type="ECO:0000313" key="2">
    <source>
        <dbReference type="EMBL" id="KAK1752203.1"/>
    </source>
</evidence>
<reference evidence="2" key="1">
    <citation type="submission" date="2023-06" db="EMBL/GenBank/DDBJ databases">
        <title>Genome-scale phylogeny and comparative genomics of the fungal order Sordariales.</title>
        <authorList>
            <consortium name="Lawrence Berkeley National Laboratory"/>
            <person name="Hensen N."/>
            <person name="Bonometti L."/>
            <person name="Westerberg I."/>
            <person name="Brannstrom I.O."/>
            <person name="Guillou S."/>
            <person name="Cros-Aarteil S."/>
            <person name="Calhoun S."/>
            <person name="Haridas S."/>
            <person name="Kuo A."/>
            <person name="Mondo S."/>
            <person name="Pangilinan J."/>
            <person name="Riley R."/>
            <person name="Labutti K."/>
            <person name="Andreopoulos B."/>
            <person name="Lipzen A."/>
            <person name="Chen C."/>
            <person name="Yanf M."/>
            <person name="Daum C."/>
            <person name="Ng V."/>
            <person name="Clum A."/>
            <person name="Steindorff A."/>
            <person name="Ohm R."/>
            <person name="Martin F."/>
            <person name="Silar P."/>
            <person name="Natvig D."/>
            <person name="Lalanne C."/>
            <person name="Gautier V."/>
            <person name="Ament-Velasquez S.L."/>
            <person name="Kruys A."/>
            <person name="Hutchinson M.I."/>
            <person name="Powell A.J."/>
            <person name="Barry K."/>
            <person name="Miller A.N."/>
            <person name="Grigoriev I.V."/>
            <person name="Debuchy R."/>
            <person name="Gladieux P."/>
            <person name="Thoren M.H."/>
            <person name="Johannesson H."/>
        </authorList>
    </citation>
    <scope>NUCLEOTIDE SEQUENCE</scope>
    <source>
        <strain evidence="2">PSN4</strain>
    </source>
</reference>
<feature type="compositionally biased region" description="Acidic residues" evidence="1">
    <location>
        <begin position="372"/>
        <end position="401"/>
    </location>
</feature>
<organism evidence="2 3">
    <name type="scientific">Echria macrotheca</name>
    <dbReference type="NCBI Taxonomy" id="438768"/>
    <lineage>
        <taxon>Eukaryota</taxon>
        <taxon>Fungi</taxon>
        <taxon>Dikarya</taxon>
        <taxon>Ascomycota</taxon>
        <taxon>Pezizomycotina</taxon>
        <taxon>Sordariomycetes</taxon>
        <taxon>Sordariomycetidae</taxon>
        <taxon>Sordariales</taxon>
        <taxon>Schizotheciaceae</taxon>
        <taxon>Echria</taxon>
    </lineage>
</organism>
<accession>A0AAJ0F6C2</accession>
<feature type="region of interest" description="Disordered" evidence="1">
    <location>
        <begin position="369"/>
        <end position="426"/>
    </location>
</feature>
<evidence type="ECO:0000256" key="1">
    <source>
        <dbReference type="SAM" id="MobiDB-lite"/>
    </source>
</evidence>
<evidence type="ECO:0000313" key="3">
    <source>
        <dbReference type="Proteomes" id="UP001239445"/>
    </source>
</evidence>
<keyword evidence="3" id="KW-1185">Reference proteome</keyword>
<name>A0AAJ0F6C2_9PEZI</name>
<dbReference type="Proteomes" id="UP001239445">
    <property type="component" value="Unassembled WGS sequence"/>
</dbReference>
<feature type="compositionally biased region" description="Basic residues" evidence="1">
    <location>
        <begin position="404"/>
        <end position="422"/>
    </location>
</feature>
<protein>
    <submittedName>
        <fullName evidence="2">Uncharacterized protein</fullName>
    </submittedName>
</protein>